<name>A0A6V7RTY1_PLAVN</name>
<evidence type="ECO:0008006" key="4">
    <source>
        <dbReference type="Google" id="ProtNLM"/>
    </source>
</evidence>
<evidence type="ECO:0000256" key="1">
    <source>
        <dbReference type="ARBA" id="ARBA00022737"/>
    </source>
</evidence>
<dbReference type="PANTHER" id="PTHR23084:SF263">
    <property type="entry name" value="MORN REPEAT-CONTAINING PROTEIN 1"/>
    <property type="match status" value="1"/>
</dbReference>
<dbReference type="Pfam" id="PF02493">
    <property type="entry name" value="MORN"/>
    <property type="match status" value="3"/>
</dbReference>
<dbReference type="AlphaFoldDB" id="A0A6V7RTY1"/>
<evidence type="ECO:0000313" key="3">
    <source>
        <dbReference type="Proteomes" id="UP000515308"/>
    </source>
</evidence>
<evidence type="ECO:0000313" key="2">
    <source>
        <dbReference type="EMBL" id="CAD2085106.1"/>
    </source>
</evidence>
<gene>
    <name evidence="2" type="ORF">PVLDE_0300310</name>
</gene>
<dbReference type="Gene3D" id="2.20.110.10">
    <property type="entry name" value="Histone H3 K4-specific methyltransferase SET7/9 N-terminal domain"/>
    <property type="match status" value="1"/>
</dbReference>
<dbReference type="EMBL" id="LR865365">
    <property type="protein sequence ID" value="CAD2085106.1"/>
    <property type="molecule type" value="Genomic_DNA"/>
</dbReference>
<dbReference type="SUPFAM" id="SSF82185">
    <property type="entry name" value="Histone H3 K4-specific methyltransferase SET7/9 N-terminal domain"/>
    <property type="match status" value="1"/>
</dbReference>
<reference evidence="2 3" key="1">
    <citation type="submission" date="2020-08" db="EMBL/GenBank/DDBJ databases">
        <authorList>
            <person name="Ramaprasad A."/>
        </authorList>
    </citation>
    <scope>NUCLEOTIDE SEQUENCE [LARGE SCALE GENOMIC DNA]</scope>
</reference>
<dbReference type="VEuPathDB" id="PlasmoDB:PVLDE_0300310"/>
<accession>A0A6V7RTY1</accession>
<keyword evidence="1" id="KW-0677">Repeat</keyword>
<sequence length="204" mass="23978">MMEDIIEQNECEEIDKNYTGFLNQLKGVATVKYKNGDKFVGTFYNGERTNGKYFYSKNRTYEGSYLMGKKEGFGKLIKSSNDFYYGNFEKGKKSGFGFQKYPNGDFYYGEWKNNKKHGKGIYYFSSSKEYYSGEWCKGNFISGAWHISGNIKYVGTFFKSKPKYNGDFFFSNESKISVFYEQLFNLSRENANNENNVDLFWKYQ</sequence>
<dbReference type="PANTHER" id="PTHR23084">
    <property type="entry name" value="PHOSPHATIDYLINOSITOL-4-PHOSPHATE 5-KINASE RELATED"/>
    <property type="match status" value="1"/>
</dbReference>
<proteinExistence type="predicted"/>
<organism evidence="2 3">
    <name type="scientific">Plasmodium vinckei lentum</name>
    <dbReference type="NCBI Taxonomy" id="138297"/>
    <lineage>
        <taxon>Eukaryota</taxon>
        <taxon>Sar</taxon>
        <taxon>Alveolata</taxon>
        <taxon>Apicomplexa</taxon>
        <taxon>Aconoidasida</taxon>
        <taxon>Haemosporida</taxon>
        <taxon>Plasmodiidae</taxon>
        <taxon>Plasmodium</taxon>
        <taxon>Plasmodium (Vinckeia)</taxon>
    </lineage>
</organism>
<dbReference type="SMART" id="SM00698">
    <property type="entry name" value="MORN"/>
    <property type="match status" value="3"/>
</dbReference>
<dbReference type="InterPro" id="IPR003409">
    <property type="entry name" value="MORN"/>
</dbReference>
<dbReference type="Proteomes" id="UP000515308">
    <property type="component" value="Chromosome PVLDE_03"/>
</dbReference>
<protein>
    <recommendedName>
        <fullName evidence="4">MORN repeat protein</fullName>
    </recommendedName>
</protein>